<comment type="similarity">
    <text evidence="1">Belongs to the glycosyltransferase 25 family.</text>
</comment>
<comment type="caution">
    <text evidence="6">The sequence shown here is derived from an EMBL/GenBank/DDBJ whole genome shotgun (WGS) entry which is preliminary data.</text>
</comment>
<sequence length="412" mass="45720">MRRPSSLTALIAGVILSILLISFWAKRQAWFPATAYLHEPSAAHSYKAPSTSLGATDSAVSPDPDLTRDIYNSTLGFEKIFVVSLPSRTDRRDSIILAAALSNIEFEFIDGVDGSLIPDTVIPSGPKQGRLPDAPLGCWRAHMNAIQETVRRNLGSVLILEDDVDWDVRIRDQLRDFALSSRALTQPLASTPKSYADKTFPRPSDNSPVAVPDIHLNDLPATIAPQKSPYGDNWDLFWLGHCGMHFPFTESKAIPKGRVVYTEETVPQTQHLWTLSDPNDIKEQYPNHTRVVHHAQDGICSGGYAVTQKSARNVLYELGLKDMNAAYDILLRWFCENGGEPSRGHHHCLTVQPPLFGIHLPAQPKSHNSDISDHGEGFQEKKTENVRYSVKMNIQALLKGGTDLVDQFPDVD</sequence>
<dbReference type="InterPro" id="IPR050757">
    <property type="entry name" value="Collagen_mod_GT25"/>
</dbReference>
<feature type="domain" description="Glycosyl transferase family 25" evidence="5">
    <location>
        <begin position="78"/>
        <end position="174"/>
    </location>
</feature>
<keyword evidence="4" id="KW-0472">Membrane</keyword>
<name>A0AAI8VMP2_9PEZI</name>
<dbReference type="CDD" id="cd06532">
    <property type="entry name" value="Glyco_transf_25"/>
    <property type="match status" value="1"/>
</dbReference>
<evidence type="ECO:0000256" key="4">
    <source>
        <dbReference type="SAM" id="Phobius"/>
    </source>
</evidence>
<dbReference type="GO" id="GO:0016740">
    <property type="term" value="F:transferase activity"/>
    <property type="evidence" value="ECO:0007669"/>
    <property type="project" value="UniProtKB-KW"/>
</dbReference>
<evidence type="ECO:0000313" key="6">
    <source>
        <dbReference type="EMBL" id="CAJ2507256.1"/>
    </source>
</evidence>
<dbReference type="Proteomes" id="UP001295740">
    <property type="component" value="Unassembled WGS sequence"/>
</dbReference>
<dbReference type="InterPro" id="IPR002654">
    <property type="entry name" value="Glyco_trans_25"/>
</dbReference>
<evidence type="ECO:0000313" key="7">
    <source>
        <dbReference type="Proteomes" id="UP001295740"/>
    </source>
</evidence>
<dbReference type="EMBL" id="CAUWAG010000010">
    <property type="protein sequence ID" value="CAJ2507256.1"/>
    <property type="molecule type" value="Genomic_DNA"/>
</dbReference>
<reference evidence="6" key="1">
    <citation type="submission" date="2023-10" db="EMBL/GenBank/DDBJ databases">
        <authorList>
            <person name="Hackl T."/>
        </authorList>
    </citation>
    <scope>NUCLEOTIDE SEQUENCE</scope>
</reference>
<feature type="transmembrane region" description="Helical" evidence="4">
    <location>
        <begin position="7"/>
        <end position="25"/>
    </location>
</feature>
<evidence type="ECO:0000256" key="2">
    <source>
        <dbReference type="ARBA" id="ARBA00022676"/>
    </source>
</evidence>
<dbReference type="AlphaFoldDB" id="A0AAI8VMP2"/>
<gene>
    <name evidence="6" type="ORF">KHLLAP_LOCUS7724</name>
</gene>
<accession>A0AAI8VMP2</accession>
<keyword evidence="4" id="KW-0812">Transmembrane</keyword>
<evidence type="ECO:0000259" key="5">
    <source>
        <dbReference type="Pfam" id="PF01755"/>
    </source>
</evidence>
<keyword evidence="3" id="KW-0808">Transferase</keyword>
<dbReference type="PANTHER" id="PTHR10730">
    <property type="entry name" value="PROCOLLAGEN-LYSINE,2-OXOGLUTARATE 5-DIOXYGENASE/GLYCOSYLTRANSFERASE 25 FAMILY MEMBER"/>
    <property type="match status" value="1"/>
</dbReference>
<evidence type="ECO:0000256" key="3">
    <source>
        <dbReference type="ARBA" id="ARBA00022679"/>
    </source>
</evidence>
<proteinExistence type="inferred from homology"/>
<keyword evidence="4" id="KW-1133">Transmembrane helix</keyword>
<protein>
    <submittedName>
        <fullName evidence="6">Uu.00g084420.m01.CDS01</fullName>
    </submittedName>
</protein>
<organism evidence="6 7">
    <name type="scientific">Anthostomella pinea</name>
    <dbReference type="NCBI Taxonomy" id="933095"/>
    <lineage>
        <taxon>Eukaryota</taxon>
        <taxon>Fungi</taxon>
        <taxon>Dikarya</taxon>
        <taxon>Ascomycota</taxon>
        <taxon>Pezizomycotina</taxon>
        <taxon>Sordariomycetes</taxon>
        <taxon>Xylariomycetidae</taxon>
        <taxon>Xylariales</taxon>
        <taxon>Xylariaceae</taxon>
        <taxon>Anthostomella</taxon>
    </lineage>
</organism>
<dbReference type="PANTHER" id="PTHR10730:SF53">
    <property type="entry name" value="GLYCOSYLTRANSFERASE 25 FAMILY MEMBER"/>
    <property type="match status" value="1"/>
</dbReference>
<evidence type="ECO:0000256" key="1">
    <source>
        <dbReference type="ARBA" id="ARBA00006721"/>
    </source>
</evidence>
<keyword evidence="2" id="KW-0328">Glycosyltransferase</keyword>
<keyword evidence="7" id="KW-1185">Reference proteome</keyword>
<dbReference type="Pfam" id="PF01755">
    <property type="entry name" value="Glyco_transf_25"/>
    <property type="match status" value="1"/>
</dbReference>